<dbReference type="InterPro" id="IPR000647">
    <property type="entry name" value="CTF/NFI"/>
</dbReference>
<evidence type="ECO:0000313" key="2">
    <source>
        <dbReference type="Ensembl" id="ENSNMLP00000004222.1"/>
    </source>
</evidence>
<accession>A0A8C6SEL8</accession>
<evidence type="ECO:0000313" key="3">
    <source>
        <dbReference type="Proteomes" id="UP000694523"/>
    </source>
</evidence>
<evidence type="ECO:0008006" key="4">
    <source>
        <dbReference type="Google" id="ProtNLM"/>
    </source>
</evidence>
<keyword evidence="3" id="KW-1185">Reference proteome</keyword>
<organism evidence="2 3">
    <name type="scientific">Neogobius melanostomus</name>
    <name type="common">round goby</name>
    <dbReference type="NCBI Taxonomy" id="47308"/>
    <lineage>
        <taxon>Eukaryota</taxon>
        <taxon>Metazoa</taxon>
        <taxon>Chordata</taxon>
        <taxon>Craniata</taxon>
        <taxon>Vertebrata</taxon>
        <taxon>Euteleostomi</taxon>
        <taxon>Actinopterygii</taxon>
        <taxon>Neopterygii</taxon>
        <taxon>Teleostei</taxon>
        <taxon>Neoteleostei</taxon>
        <taxon>Acanthomorphata</taxon>
        <taxon>Gobiaria</taxon>
        <taxon>Gobiiformes</taxon>
        <taxon>Gobioidei</taxon>
        <taxon>Gobiidae</taxon>
        <taxon>Benthophilinae</taxon>
        <taxon>Neogobiini</taxon>
        <taxon>Neogobius</taxon>
    </lineage>
</organism>
<dbReference type="GO" id="GO:0005634">
    <property type="term" value="C:nucleus"/>
    <property type="evidence" value="ECO:0007669"/>
    <property type="project" value="InterPro"/>
</dbReference>
<protein>
    <recommendedName>
        <fullName evidence="4">Nuclear factor I/A</fullName>
    </recommendedName>
</protein>
<dbReference type="GO" id="GO:0000981">
    <property type="term" value="F:DNA-binding transcription factor activity, RNA polymerase II-specific"/>
    <property type="evidence" value="ECO:0007669"/>
    <property type="project" value="TreeGrafter"/>
</dbReference>
<feature type="region of interest" description="Disordered" evidence="1">
    <location>
        <begin position="58"/>
        <end position="154"/>
    </location>
</feature>
<dbReference type="Pfam" id="PF00859">
    <property type="entry name" value="CTF_NFI"/>
    <property type="match status" value="1"/>
</dbReference>
<dbReference type="PANTHER" id="PTHR11492">
    <property type="entry name" value="NUCLEAR FACTOR I"/>
    <property type="match status" value="1"/>
</dbReference>
<name>A0A8C6SEL8_9GOBI</name>
<reference evidence="2" key="1">
    <citation type="submission" date="2025-08" db="UniProtKB">
        <authorList>
            <consortium name="Ensembl"/>
        </authorList>
    </citation>
    <scope>IDENTIFICATION</scope>
</reference>
<dbReference type="Proteomes" id="UP000694523">
    <property type="component" value="Unplaced"/>
</dbReference>
<feature type="compositionally biased region" description="Low complexity" evidence="1">
    <location>
        <begin position="108"/>
        <end position="119"/>
    </location>
</feature>
<evidence type="ECO:0000256" key="1">
    <source>
        <dbReference type="SAM" id="MobiDB-lite"/>
    </source>
</evidence>
<dbReference type="GO" id="GO:0000978">
    <property type="term" value="F:RNA polymerase II cis-regulatory region sequence-specific DNA binding"/>
    <property type="evidence" value="ECO:0007669"/>
    <property type="project" value="TreeGrafter"/>
</dbReference>
<feature type="region of interest" description="Disordered" evidence="1">
    <location>
        <begin position="1"/>
        <end position="22"/>
    </location>
</feature>
<dbReference type="PANTHER" id="PTHR11492:SF6">
    <property type="entry name" value="NUCLEAR FACTOR 1 A-TYPE"/>
    <property type="match status" value="1"/>
</dbReference>
<proteinExistence type="predicted"/>
<feature type="compositionally biased region" description="Pro residues" evidence="1">
    <location>
        <begin position="76"/>
        <end position="86"/>
    </location>
</feature>
<dbReference type="AlphaFoldDB" id="A0A8C6SEL8"/>
<sequence>MSPLCPAASPHAPPSGLHFSSSPILQQPGSYFSHPAIRYHPQETLKEFVQLVCPEGGASHVTHGSSQGKVHNPFCRPMPAPRPLLRPWPRRPAARASKALDVSTDGGARPTPARHTTPPTVSPTPPSVIKHLPQLSTDTPPVSTHLPVSKNLPQ</sequence>
<reference evidence="2" key="2">
    <citation type="submission" date="2025-09" db="UniProtKB">
        <authorList>
            <consortium name="Ensembl"/>
        </authorList>
    </citation>
    <scope>IDENTIFICATION</scope>
</reference>
<dbReference type="Ensembl" id="ENSNMLT00000004845.1">
    <property type="protein sequence ID" value="ENSNMLP00000004222.1"/>
    <property type="gene ID" value="ENSNMLG00000003120.1"/>
</dbReference>